<reference evidence="6 7" key="1">
    <citation type="journal article" date="2015" name="Int. J. Syst. Evol. Microbiol.">
        <title>Gemmobacter intermedius sp. nov., isolated from a white stork (Ciconia ciconia).</title>
        <authorList>
            <person name="Kampfer P."/>
            <person name="Jerzak L."/>
            <person name="Wilharm G."/>
            <person name="Golke J."/>
            <person name="Busse H.J."/>
            <person name="Glaeser S.P."/>
        </authorList>
    </citation>
    <scope>NUCLEOTIDE SEQUENCE [LARGE SCALE GENOMIC DNA]</scope>
    <source>
        <strain evidence="6 7">119/4</strain>
    </source>
</reference>
<comment type="caution">
    <text evidence="6">The sequence shown here is derived from an EMBL/GenBank/DDBJ whole genome shotgun (WGS) entry which is preliminary data.</text>
</comment>
<dbReference type="AlphaFoldDB" id="A0A451GG65"/>
<evidence type="ECO:0000313" key="6">
    <source>
        <dbReference type="EMBL" id="RWY34454.1"/>
    </source>
</evidence>
<proteinExistence type="predicted"/>
<dbReference type="InterPro" id="IPR024463">
    <property type="entry name" value="Transposase_TnpC_homeodom"/>
</dbReference>
<dbReference type="InterPro" id="IPR024474">
    <property type="entry name" value="Znf_dom_IS66"/>
</dbReference>
<dbReference type="Pfam" id="PF13007">
    <property type="entry name" value="LZ_Tnp_IS66"/>
    <property type="match status" value="1"/>
</dbReference>
<dbReference type="EMBL" id="SBLC01000107">
    <property type="protein sequence ID" value="RWY34454.1"/>
    <property type="molecule type" value="Genomic_DNA"/>
</dbReference>
<feature type="domain" description="Transposase TnpC homeodomain" evidence="4">
    <location>
        <begin position="34"/>
        <end position="108"/>
    </location>
</feature>
<dbReference type="InterPro" id="IPR004291">
    <property type="entry name" value="Transposase_IS66_central"/>
</dbReference>
<evidence type="ECO:0000256" key="1">
    <source>
        <dbReference type="SAM" id="MobiDB-lite"/>
    </source>
</evidence>
<protein>
    <submittedName>
        <fullName evidence="6">IS66 family transposase</fullName>
    </submittedName>
</protein>
<evidence type="ECO:0000259" key="2">
    <source>
        <dbReference type="Pfam" id="PF03050"/>
    </source>
</evidence>
<accession>A0A451GG65</accession>
<dbReference type="OrthoDB" id="9800877at2"/>
<sequence>MQADSTLIPTDAPGLTRLVKALQAENAELRVYATLLRIMIFGAKSEKLATLDPTQTALDLGDLADVPAAANDDAPTTPEVRDAPKTTTPRAAARNMGALPRHLPRVEVVIEPEDAGNACCGALRVRIGEDVSEALDVVPARLRVIRTIRPKYACRHCQERVVQAAAPARVMSGGMVSTALVAHVVAAKFAWHLPLYRQTQIFAGHGVQLDRGTLGGWIARAAWWLKPLHERLLRFIQAQPRVFCDETPLPRLAPGRGRTKVSQLWAYAVDDRNWRGPAPPAVAYVYTEGRGAQDLLAHLGGFAGVLQVDGFGAYKTVAKQRRKSNAAPLELAFCLAHARRKFADVFKTTQSRAALEVLGRIAKVYEVEKRIRGLSDVERLAVRKAESAALMDDLKRQLTEIRDAVASQSSIGKAAAYTLKHWQGLTVFLQDGRIEVDSNIVERAIKPVCLTRKNALFAGSASGGESWAVLASLVNTCKMNDIDPETWLSDVLERIVSGRTTINRLDELLPWTWKAARLAKANDTLEAQAA</sequence>
<evidence type="ECO:0000259" key="3">
    <source>
        <dbReference type="Pfam" id="PF13005"/>
    </source>
</evidence>
<dbReference type="PANTHER" id="PTHR33678">
    <property type="entry name" value="BLL1576 PROTEIN"/>
    <property type="match status" value="1"/>
</dbReference>
<feature type="domain" description="Transposase IS66 C-terminal" evidence="5">
    <location>
        <begin position="472"/>
        <end position="511"/>
    </location>
</feature>
<gene>
    <name evidence="6" type="ORF">EP867_19260</name>
</gene>
<dbReference type="Proteomes" id="UP000287168">
    <property type="component" value="Unassembled WGS sequence"/>
</dbReference>
<name>A0A451GG65_9RHOB</name>
<feature type="domain" description="Transposase IS66 central" evidence="2">
    <location>
        <begin position="174"/>
        <end position="465"/>
    </location>
</feature>
<feature type="domain" description="Transposase IS66 zinc-finger binding" evidence="3">
    <location>
        <begin position="119"/>
        <end position="157"/>
    </location>
</feature>
<dbReference type="InterPro" id="IPR039552">
    <property type="entry name" value="IS66_C"/>
</dbReference>
<dbReference type="Pfam" id="PF13005">
    <property type="entry name" value="zf-IS66"/>
    <property type="match status" value="1"/>
</dbReference>
<dbReference type="RefSeq" id="WP_128491047.1">
    <property type="nucleotide sequence ID" value="NZ_JBHLXB010000021.1"/>
</dbReference>
<feature type="region of interest" description="Disordered" evidence="1">
    <location>
        <begin position="68"/>
        <end position="91"/>
    </location>
</feature>
<evidence type="ECO:0000259" key="4">
    <source>
        <dbReference type="Pfam" id="PF13007"/>
    </source>
</evidence>
<evidence type="ECO:0000313" key="7">
    <source>
        <dbReference type="Proteomes" id="UP000287168"/>
    </source>
</evidence>
<organism evidence="6 7">
    <name type="scientific">Falsigemmobacter intermedius</name>
    <dbReference type="NCBI Taxonomy" id="1553448"/>
    <lineage>
        <taxon>Bacteria</taxon>
        <taxon>Pseudomonadati</taxon>
        <taxon>Pseudomonadota</taxon>
        <taxon>Alphaproteobacteria</taxon>
        <taxon>Rhodobacterales</taxon>
        <taxon>Paracoccaceae</taxon>
        <taxon>Falsigemmobacter</taxon>
    </lineage>
</organism>
<keyword evidence="7" id="KW-1185">Reference proteome</keyword>
<dbReference type="PANTHER" id="PTHR33678:SF1">
    <property type="entry name" value="BLL1576 PROTEIN"/>
    <property type="match status" value="1"/>
</dbReference>
<dbReference type="InterPro" id="IPR052344">
    <property type="entry name" value="Transposase-related"/>
</dbReference>
<evidence type="ECO:0000259" key="5">
    <source>
        <dbReference type="Pfam" id="PF13817"/>
    </source>
</evidence>
<dbReference type="Pfam" id="PF03050">
    <property type="entry name" value="DDE_Tnp_IS66"/>
    <property type="match status" value="1"/>
</dbReference>
<dbReference type="NCBIfam" id="NF033517">
    <property type="entry name" value="transpos_IS66"/>
    <property type="match status" value="1"/>
</dbReference>
<dbReference type="Pfam" id="PF13817">
    <property type="entry name" value="DDE_Tnp_IS66_C"/>
    <property type="match status" value="1"/>
</dbReference>